<evidence type="ECO:0000256" key="2">
    <source>
        <dbReference type="ARBA" id="ARBA00022823"/>
    </source>
</evidence>
<dbReference type="InterPro" id="IPR002930">
    <property type="entry name" value="GCV_H"/>
</dbReference>
<gene>
    <name evidence="3 6" type="primary">gcvH</name>
    <name evidence="6" type="ORF">GB882_07800</name>
</gene>
<evidence type="ECO:0000313" key="6">
    <source>
        <dbReference type="EMBL" id="MPV88566.1"/>
    </source>
</evidence>
<dbReference type="InterPro" id="IPR011053">
    <property type="entry name" value="Single_hybrid_motif"/>
</dbReference>
<proteinExistence type="inferred from homology"/>
<dbReference type="GO" id="GO:0005960">
    <property type="term" value="C:glycine cleavage complex"/>
    <property type="evidence" value="ECO:0007669"/>
    <property type="project" value="InterPro"/>
</dbReference>
<dbReference type="Proteomes" id="UP000429644">
    <property type="component" value="Unassembled WGS sequence"/>
</dbReference>
<comment type="function">
    <text evidence="3">The glycine cleavage system catalyzes the degradation of glycine. The H protein shuttles the methylamine group of glycine from the P protein to the T protein.</text>
</comment>
<protein>
    <recommendedName>
        <fullName evidence="3">Glycine cleavage system H protein</fullName>
    </recommendedName>
</protein>
<dbReference type="CDD" id="cd06848">
    <property type="entry name" value="GCS_H"/>
    <property type="match status" value="1"/>
</dbReference>
<evidence type="ECO:0000256" key="4">
    <source>
        <dbReference type="PIRSR" id="PIRSR617453-50"/>
    </source>
</evidence>
<dbReference type="InterPro" id="IPR033753">
    <property type="entry name" value="GCV_H/Fam206"/>
</dbReference>
<dbReference type="NCBIfam" id="TIGR00527">
    <property type="entry name" value="gcvH"/>
    <property type="match status" value="1"/>
</dbReference>
<evidence type="ECO:0000256" key="3">
    <source>
        <dbReference type="HAMAP-Rule" id="MF_00272"/>
    </source>
</evidence>
<keyword evidence="7" id="KW-1185">Reference proteome</keyword>
<dbReference type="SUPFAM" id="SSF51230">
    <property type="entry name" value="Single hybrid motif"/>
    <property type="match status" value="1"/>
</dbReference>
<dbReference type="Gene3D" id="2.40.50.100">
    <property type="match status" value="1"/>
</dbReference>
<dbReference type="InterPro" id="IPR003016">
    <property type="entry name" value="2-oxoA_DH_lipoyl-BS"/>
</dbReference>
<comment type="caution">
    <text evidence="6">The sequence shown here is derived from an EMBL/GenBank/DDBJ whole genome shotgun (WGS) entry which is preliminary data.</text>
</comment>
<evidence type="ECO:0000259" key="5">
    <source>
        <dbReference type="PROSITE" id="PS50968"/>
    </source>
</evidence>
<dbReference type="PROSITE" id="PS00189">
    <property type="entry name" value="LIPOYL"/>
    <property type="match status" value="1"/>
</dbReference>
<comment type="similarity">
    <text evidence="1 3">Belongs to the GcvH family.</text>
</comment>
<dbReference type="NCBIfam" id="NF002270">
    <property type="entry name" value="PRK01202.1"/>
    <property type="match status" value="1"/>
</dbReference>
<reference evidence="6 7" key="1">
    <citation type="submission" date="2019-10" db="EMBL/GenBank/DDBJ databases">
        <title>Georgenia wutianyii sp. nov. and Georgenia yuyongxinii sp. nov. isolated from plateau pika (Ochotona curzoniae) in the Qinghai-Tibet plateau of China.</title>
        <authorList>
            <person name="Tian Z."/>
        </authorList>
    </citation>
    <scope>NUCLEOTIDE SEQUENCE [LARGE SCALE GENOMIC DNA]</scope>
    <source>
        <strain evidence="6 7">JCM 15130</strain>
    </source>
</reference>
<keyword evidence="2 3" id="KW-0450">Lipoyl</keyword>
<comment type="subunit">
    <text evidence="3">The glycine cleavage system is composed of four proteins: P, T, L and H.</text>
</comment>
<dbReference type="EMBL" id="WHPD01001689">
    <property type="protein sequence ID" value="MPV88566.1"/>
    <property type="molecule type" value="Genomic_DNA"/>
</dbReference>
<dbReference type="GO" id="GO:0005829">
    <property type="term" value="C:cytosol"/>
    <property type="evidence" value="ECO:0007669"/>
    <property type="project" value="TreeGrafter"/>
</dbReference>
<dbReference type="AlphaFoldDB" id="A0A7J9UVD1"/>
<dbReference type="InterPro" id="IPR017453">
    <property type="entry name" value="GCV_H_sub"/>
</dbReference>
<comment type="cofactor">
    <cofactor evidence="3">
        <name>(R)-lipoate</name>
        <dbReference type="ChEBI" id="CHEBI:83088"/>
    </cofactor>
    <text evidence="3">Binds 1 lipoyl cofactor covalently.</text>
</comment>
<feature type="domain" description="Lipoyl-binding" evidence="5">
    <location>
        <begin position="22"/>
        <end position="104"/>
    </location>
</feature>
<accession>A0A7J9UVD1</accession>
<feature type="modified residue" description="N6-lipoyllysine" evidence="3 4">
    <location>
        <position position="63"/>
    </location>
</feature>
<sequence length="126" mass="13258">MTYPADRRYTRDHEWIAVDGDVATVGITSYAAEALGDVVYLDLPEVGATVTAGESCGEIESTKSVSDLIAPASGEVLSVNAAAVDAPESVNADPHGEGWLYTVRVGEMPEDLLDAEAYAELAQAQQ</sequence>
<evidence type="ECO:0000313" key="7">
    <source>
        <dbReference type="Proteomes" id="UP000429644"/>
    </source>
</evidence>
<evidence type="ECO:0000256" key="1">
    <source>
        <dbReference type="ARBA" id="ARBA00009249"/>
    </source>
</evidence>
<dbReference type="GO" id="GO:0019464">
    <property type="term" value="P:glycine decarboxylation via glycine cleavage system"/>
    <property type="evidence" value="ECO:0007669"/>
    <property type="project" value="UniProtKB-UniRule"/>
</dbReference>
<dbReference type="RefSeq" id="WP_226909490.1">
    <property type="nucleotide sequence ID" value="NZ_BAAAOT010000006.1"/>
</dbReference>
<dbReference type="PROSITE" id="PS50968">
    <property type="entry name" value="BIOTINYL_LIPOYL"/>
    <property type="match status" value="1"/>
</dbReference>
<dbReference type="Pfam" id="PF01597">
    <property type="entry name" value="GCV_H"/>
    <property type="match status" value="1"/>
</dbReference>
<name>A0A7J9UVD1_9MICO</name>
<dbReference type="PANTHER" id="PTHR11715:SF3">
    <property type="entry name" value="GLYCINE CLEAVAGE SYSTEM H PROTEIN-RELATED"/>
    <property type="match status" value="1"/>
</dbReference>
<organism evidence="6 7">
    <name type="scientific">Georgenia ruanii</name>
    <dbReference type="NCBI Taxonomy" id="348442"/>
    <lineage>
        <taxon>Bacteria</taxon>
        <taxon>Bacillati</taxon>
        <taxon>Actinomycetota</taxon>
        <taxon>Actinomycetes</taxon>
        <taxon>Micrococcales</taxon>
        <taxon>Bogoriellaceae</taxon>
        <taxon>Georgenia</taxon>
    </lineage>
</organism>
<dbReference type="InterPro" id="IPR000089">
    <property type="entry name" value="Biotin_lipoyl"/>
</dbReference>
<dbReference type="PANTHER" id="PTHR11715">
    <property type="entry name" value="GLYCINE CLEAVAGE SYSTEM H PROTEIN"/>
    <property type="match status" value="1"/>
</dbReference>
<dbReference type="HAMAP" id="MF_00272">
    <property type="entry name" value="GcvH"/>
    <property type="match status" value="1"/>
</dbReference>
<dbReference type="GO" id="GO:0009249">
    <property type="term" value="P:protein lipoylation"/>
    <property type="evidence" value="ECO:0007669"/>
    <property type="project" value="TreeGrafter"/>
</dbReference>